<gene>
    <name evidence="2" type="ORF">BGK67_28090</name>
</gene>
<sequence length="146" mass="15454">MAGSLSRHPPPGQRNFAGSTQDRLWQLDLFRHVGRGDLTPFTGSRRRKITDLIALASVVGGLFGGRGGGGVQAALSLLSAQQKHGPEEGTRVWESFRPRTAEAAGRDDQGPPSRTDSGAAGRGARGLGSVGRGAREAWCARVRGRR</sequence>
<dbReference type="EMBL" id="MEHK01000001">
    <property type="protein sequence ID" value="OEJ34686.1"/>
    <property type="molecule type" value="Genomic_DNA"/>
</dbReference>
<dbReference type="RefSeq" id="WP_069922877.1">
    <property type="nucleotide sequence ID" value="NZ_MEHK01000001.1"/>
</dbReference>
<dbReference type="STRING" id="36818.BGK67_28090"/>
<dbReference type="OrthoDB" id="5240333at2"/>
<evidence type="ECO:0000256" key="1">
    <source>
        <dbReference type="SAM" id="MobiDB-lite"/>
    </source>
</evidence>
<evidence type="ECO:0000313" key="2">
    <source>
        <dbReference type="EMBL" id="OEJ34686.1"/>
    </source>
</evidence>
<evidence type="ECO:0000313" key="3">
    <source>
        <dbReference type="Proteomes" id="UP000095705"/>
    </source>
</evidence>
<dbReference type="Proteomes" id="UP000095705">
    <property type="component" value="Unassembled WGS sequence"/>
</dbReference>
<feature type="compositionally biased region" description="Gly residues" evidence="1">
    <location>
        <begin position="120"/>
        <end position="131"/>
    </location>
</feature>
<accession>A0A1E5PYY2</accession>
<keyword evidence="3" id="KW-1185">Reference proteome</keyword>
<comment type="caution">
    <text evidence="2">The sequence shown here is derived from an EMBL/GenBank/DDBJ whole genome shotgun (WGS) entry which is preliminary data.</text>
</comment>
<feature type="region of interest" description="Disordered" evidence="1">
    <location>
        <begin position="81"/>
        <end position="135"/>
    </location>
</feature>
<proteinExistence type="predicted"/>
<reference evidence="2 3" key="1">
    <citation type="submission" date="2016-08" db="EMBL/GenBank/DDBJ databases">
        <title>The complete genome of Streptomyces subrutilus 10-1-1.</title>
        <authorList>
            <person name="Chen X."/>
        </authorList>
    </citation>
    <scope>NUCLEOTIDE SEQUENCE [LARGE SCALE GENOMIC DNA]</scope>
    <source>
        <strain evidence="2 3">10-1-1</strain>
    </source>
</reference>
<protein>
    <submittedName>
        <fullName evidence="2">Uncharacterized protein</fullName>
    </submittedName>
</protein>
<dbReference type="AlphaFoldDB" id="A0A1E5PYY2"/>
<organism evidence="2 3">
    <name type="scientific">Streptomyces subrutilus</name>
    <dbReference type="NCBI Taxonomy" id="36818"/>
    <lineage>
        <taxon>Bacteria</taxon>
        <taxon>Bacillati</taxon>
        <taxon>Actinomycetota</taxon>
        <taxon>Actinomycetes</taxon>
        <taxon>Kitasatosporales</taxon>
        <taxon>Streptomycetaceae</taxon>
        <taxon>Streptomyces</taxon>
    </lineage>
</organism>
<feature type="compositionally biased region" description="Basic and acidic residues" evidence="1">
    <location>
        <begin position="84"/>
        <end position="109"/>
    </location>
</feature>
<name>A0A1E5PYY2_9ACTN</name>